<dbReference type="PANTHER" id="PTHR10048:SF7">
    <property type="entry name" value="PHOSPHATIDYLINOSITOL 3-KINASE CATALYTIC SUBUNIT TYPE 3"/>
    <property type="match status" value="1"/>
</dbReference>
<dbReference type="PROSITE" id="PS50290">
    <property type="entry name" value="PI3_4_KINASE_3"/>
    <property type="match status" value="1"/>
</dbReference>
<dbReference type="GO" id="GO:0000045">
    <property type="term" value="P:autophagosome assembly"/>
    <property type="evidence" value="ECO:0007669"/>
    <property type="project" value="TreeGrafter"/>
</dbReference>
<proteinExistence type="predicted"/>
<evidence type="ECO:0000313" key="5">
    <source>
        <dbReference type="Proteomes" id="UP000008076"/>
    </source>
</evidence>
<dbReference type="GO" id="GO:0005777">
    <property type="term" value="C:peroxisome"/>
    <property type="evidence" value="ECO:0007669"/>
    <property type="project" value="TreeGrafter"/>
</dbReference>
<keyword evidence="2" id="KW-0418">Kinase</keyword>
<dbReference type="GeneID" id="5883605"/>
<dbReference type="AlphaFoldDB" id="B0EJZ3"/>
<dbReference type="OrthoDB" id="27069at2759"/>
<dbReference type="GO" id="GO:0034271">
    <property type="term" value="C:phosphatidylinositol 3-kinase complex, class III, type I"/>
    <property type="evidence" value="ECO:0007669"/>
    <property type="project" value="TreeGrafter"/>
</dbReference>
<accession>B0EJZ3</accession>
<keyword evidence="1" id="KW-0808">Transferase</keyword>
<dbReference type="GO" id="GO:0000407">
    <property type="term" value="C:phagophore assembly site"/>
    <property type="evidence" value="ECO:0007669"/>
    <property type="project" value="TreeGrafter"/>
</dbReference>
<dbReference type="OMA" id="VLDYMQN"/>
<dbReference type="InterPro" id="IPR015433">
    <property type="entry name" value="PI3/4_kinase"/>
</dbReference>
<dbReference type="Pfam" id="PF00454">
    <property type="entry name" value="PI3_PI4_kinase"/>
    <property type="match status" value="1"/>
</dbReference>
<evidence type="ECO:0000256" key="1">
    <source>
        <dbReference type="ARBA" id="ARBA00022679"/>
    </source>
</evidence>
<evidence type="ECO:0000259" key="3">
    <source>
        <dbReference type="PROSITE" id="PS50290"/>
    </source>
</evidence>
<dbReference type="GO" id="GO:0006897">
    <property type="term" value="P:endocytosis"/>
    <property type="evidence" value="ECO:0007669"/>
    <property type="project" value="TreeGrafter"/>
</dbReference>
<gene>
    <name evidence="4" type="ORF">EDI_134800</name>
</gene>
<feature type="domain" description="PI3K/PI4K catalytic" evidence="3">
    <location>
        <begin position="565"/>
        <end position="872"/>
    </location>
</feature>
<dbReference type="RefSeq" id="XP_001738519.1">
    <property type="nucleotide sequence ID" value="XM_001738467.1"/>
</dbReference>
<evidence type="ECO:0000256" key="2">
    <source>
        <dbReference type="ARBA" id="ARBA00022777"/>
    </source>
</evidence>
<keyword evidence="5" id="KW-1185">Reference proteome</keyword>
<dbReference type="InterPro" id="IPR011009">
    <property type="entry name" value="Kinase-like_dom_sf"/>
</dbReference>
<reference evidence="5" key="1">
    <citation type="submission" date="2007-12" db="EMBL/GenBank/DDBJ databases">
        <title>Annotation of Entamoeba dispar SAW760.</title>
        <authorList>
            <person name="Lorenzi H."/>
            <person name="Inman J."/>
            <person name="Schobel S."/>
            <person name="Amedeo P."/>
            <person name="Caler E."/>
        </authorList>
    </citation>
    <scope>NUCLEOTIDE SEQUENCE [LARGE SCALE GENOMIC DNA]</scope>
    <source>
        <strain evidence="5">ATCC PRA-260 / SAW760</strain>
    </source>
</reference>
<evidence type="ECO:0000313" key="4">
    <source>
        <dbReference type="EMBL" id="EDR25159.1"/>
    </source>
</evidence>
<dbReference type="SUPFAM" id="SSF56112">
    <property type="entry name" value="Protein kinase-like (PK-like)"/>
    <property type="match status" value="1"/>
</dbReference>
<dbReference type="SMART" id="SM00146">
    <property type="entry name" value="PI3Kc"/>
    <property type="match status" value="1"/>
</dbReference>
<dbReference type="Proteomes" id="UP000008076">
    <property type="component" value="Unassembled WGS sequence"/>
</dbReference>
<protein>
    <recommendedName>
        <fullName evidence="3">PI3K/PI4K catalytic domain-containing protein</fullName>
    </recommendedName>
</protein>
<dbReference type="VEuPathDB" id="AmoebaDB:EDI_134800"/>
<dbReference type="PANTHER" id="PTHR10048">
    <property type="entry name" value="PHOSPHATIDYLINOSITOL KINASE"/>
    <property type="match status" value="1"/>
</dbReference>
<dbReference type="EMBL" id="DS549645">
    <property type="protein sequence ID" value="EDR25159.1"/>
    <property type="molecule type" value="Genomic_DNA"/>
</dbReference>
<dbReference type="eggNOG" id="KOG0892">
    <property type="taxonomic scope" value="Eukaryota"/>
</dbReference>
<dbReference type="GO" id="GO:0005768">
    <property type="term" value="C:endosome"/>
    <property type="evidence" value="ECO:0007669"/>
    <property type="project" value="TreeGrafter"/>
</dbReference>
<dbReference type="InterPro" id="IPR000403">
    <property type="entry name" value="PI3/4_kinase_cat_dom"/>
</dbReference>
<dbReference type="GO" id="GO:0048015">
    <property type="term" value="P:phosphatidylinositol-mediated signaling"/>
    <property type="evidence" value="ECO:0007669"/>
    <property type="project" value="TreeGrafter"/>
</dbReference>
<organism evidence="5">
    <name type="scientific">Entamoeba dispar (strain ATCC PRA-260 / SAW760)</name>
    <dbReference type="NCBI Taxonomy" id="370354"/>
    <lineage>
        <taxon>Eukaryota</taxon>
        <taxon>Amoebozoa</taxon>
        <taxon>Evosea</taxon>
        <taxon>Archamoebae</taxon>
        <taxon>Mastigamoebida</taxon>
        <taxon>Entamoebidae</taxon>
        <taxon>Entamoeba</taxon>
    </lineage>
</organism>
<dbReference type="GO" id="GO:0016303">
    <property type="term" value="F:1-phosphatidylinositol-3-kinase activity"/>
    <property type="evidence" value="ECO:0007669"/>
    <property type="project" value="TreeGrafter"/>
</dbReference>
<dbReference type="GO" id="GO:0034272">
    <property type="term" value="C:phosphatidylinositol 3-kinase complex, class III, type II"/>
    <property type="evidence" value="ECO:0007669"/>
    <property type="project" value="TreeGrafter"/>
</dbReference>
<dbReference type="InterPro" id="IPR036940">
    <property type="entry name" value="PI3/4_kinase_cat_sf"/>
</dbReference>
<dbReference type="KEGG" id="edi:EDI_134800"/>
<dbReference type="Gene3D" id="1.10.1070.11">
    <property type="entry name" value="Phosphatidylinositol 3-/4-kinase, catalytic domain"/>
    <property type="match status" value="1"/>
</dbReference>
<dbReference type="Gene3D" id="3.30.1010.10">
    <property type="entry name" value="Phosphatidylinositol 3-kinase Catalytic Subunit, Chain A, domain 4"/>
    <property type="match status" value="1"/>
</dbReference>
<name>B0EJZ3_ENTDS</name>
<sequence>MIYFTSINCWLVIQDKRYSVWAVLLFENNLVLKKIRIVLNTSTKESDLLVSGNEIAEFNGDEVVLDYMQNIIEIHHLQQHLILELQNKKQTGLLNLFVSRKREANTNDFLGNGCNEGFYHLTGLTELTLNSNQQYDIEQIDNNVIVLFNIQSSIQEFHCIQIKMKLRSLLLKKNNQPDFEEVIINLSQTPNIHYIHFKTKYKQLSLESTLYIEAIYSNGTNYLYSKYLLYLFNSEGLFIHEKQHCLLPIEVITIPGFNSEQNNITTNESERITIDITINTIKSIYRIPKRVESLWDQCKDYPIVEETITNNTLIECKKISLSENIPESLALHLFRFRHYYLHHYFNKIGFFVLKSTLQATIETGKDYINNIIDFIEEEKLLDSFIQNKQFSFIDILPYFSTQTYSIVLKERIGYKMIQVININQIKEYIPHIIEILKHERNDLFLNKLIQLLEENNNETHLFAEQLLWGIVNIIEKRDEYFDLFIQLFHSIAEIVVKWNPTIIHDINCANEMIARVEEINAQSKEQGIVQGIFQKLSFTNNDMKIESMKQMNNFSLPFLQGKINKIKCLKQYNSANRPMIIPVQVNINQTLKDRCFMVKSNDDLLNDKLILILSNYIYNELKTQIDLEYLTYDIIELGTKKGIVEFVPDVIEIGKLFDHFKNSFSMIMGTIVSKEPNKQNMELAKFIYQMKNDKLETDQTGETKEDQQKIELICDTITTDALSRQLNFAKSFALCCVLNYALMLRDRHGDNYLLQYTTGKIFHIDFGYVFGKLVPGKSDEPEITRFSEIMKLLEDLHLTQSFYQYARWAWEKVKELSQNIITLFTFICYDSIEPIYLKNVRDRLLNATYDNFVHELKNPQSVIISDKIQGRHQTFSYIKQYFPF</sequence>